<evidence type="ECO:0000313" key="2">
    <source>
        <dbReference type="Proteomes" id="UP001521184"/>
    </source>
</evidence>
<proteinExistence type="predicted"/>
<organism evidence="1 2">
    <name type="scientific">Diplodia intermedia</name>
    <dbReference type="NCBI Taxonomy" id="856260"/>
    <lineage>
        <taxon>Eukaryota</taxon>
        <taxon>Fungi</taxon>
        <taxon>Dikarya</taxon>
        <taxon>Ascomycota</taxon>
        <taxon>Pezizomycotina</taxon>
        <taxon>Dothideomycetes</taxon>
        <taxon>Dothideomycetes incertae sedis</taxon>
        <taxon>Botryosphaeriales</taxon>
        <taxon>Botryosphaeriaceae</taxon>
        <taxon>Diplodia</taxon>
    </lineage>
</organism>
<dbReference type="EMBL" id="JAKEKT020000012">
    <property type="protein sequence ID" value="KAL1647468.1"/>
    <property type="molecule type" value="Genomic_DNA"/>
</dbReference>
<dbReference type="Proteomes" id="UP001521184">
    <property type="component" value="Unassembled WGS sequence"/>
</dbReference>
<keyword evidence="2" id="KW-1185">Reference proteome</keyword>
<name>A0ABR3TYT6_9PEZI</name>
<gene>
    <name evidence="1" type="ORF">SLS58_002798</name>
</gene>
<reference evidence="1 2" key="1">
    <citation type="journal article" date="2023" name="Plant Dis.">
        <title>First Report of Diplodia intermedia Causing Canker and Dieback Diseases on Apple Trees in Canada.</title>
        <authorList>
            <person name="Ellouze W."/>
            <person name="Ilyukhin E."/>
            <person name="Sulman M."/>
            <person name="Ali S."/>
        </authorList>
    </citation>
    <scope>NUCLEOTIDE SEQUENCE [LARGE SCALE GENOMIC DNA]</scope>
    <source>
        <strain evidence="1 2">M45-28</strain>
    </source>
</reference>
<protein>
    <submittedName>
        <fullName evidence="1">Uncharacterized protein</fullName>
    </submittedName>
</protein>
<evidence type="ECO:0000313" key="1">
    <source>
        <dbReference type="EMBL" id="KAL1647468.1"/>
    </source>
</evidence>
<accession>A0ABR3TYT6</accession>
<sequence length="261" mass="28579">MLAGVSLESGAGASLGEAPALSISRYVNTGPFSTLPVFWRNAARGKSNYTFIIMVVLATCTLLSQFSSTLLLWDVRSGTVQGSPQSGNMPVGMGMRNFIERFESTVERGKNVWEFTPQSFPAFAEWNKAPEVQLDALVDTGPTIRAFLPIGAELKRSMVNKFKGTASLFDARVACVRPIITERKFIQGNVLNDAITRGYFTGYARPAQLTEELREVLRYNDTAPGIFFKCVIDDLDVLPDAMFKTSVIHCSGNQNGVGSTR</sequence>
<comment type="caution">
    <text evidence="1">The sequence shown here is derived from an EMBL/GenBank/DDBJ whole genome shotgun (WGS) entry which is preliminary data.</text>
</comment>